<evidence type="ECO:0000259" key="2">
    <source>
        <dbReference type="PROSITE" id="PS50222"/>
    </source>
</evidence>
<accession>A0A6P1DTZ6</accession>
<sequence length="94" mass="10267">MGPGYGPGRGMPAFTDFDLDGNGSLTEQEFYQARANRMAERAQQGYPMRNAGKAPDFGTIDLNGDDTVDPEEFATAQAEHRQQMMQAPMAPPAR</sequence>
<protein>
    <recommendedName>
        <fullName evidence="2">EF-hand domain-containing protein</fullName>
    </recommendedName>
</protein>
<comment type="caution">
    <text evidence="3">The sequence shown here is derived from an EMBL/GenBank/DDBJ whole genome shotgun (WGS) entry which is preliminary data.</text>
</comment>
<dbReference type="PROSITE" id="PS00018">
    <property type="entry name" value="EF_HAND_1"/>
    <property type="match status" value="2"/>
</dbReference>
<name>A0A6P1DTZ6_9GAMM</name>
<dbReference type="PROSITE" id="PS50222">
    <property type="entry name" value="EF_HAND_2"/>
    <property type="match status" value="1"/>
</dbReference>
<keyword evidence="4" id="KW-1185">Reference proteome</keyword>
<dbReference type="Proteomes" id="UP000471640">
    <property type="component" value="Unassembled WGS sequence"/>
</dbReference>
<feature type="domain" description="EF-hand" evidence="2">
    <location>
        <begin position="13"/>
        <end position="40"/>
    </location>
</feature>
<dbReference type="Pfam" id="PF13202">
    <property type="entry name" value="EF-hand_5"/>
    <property type="match status" value="2"/>
</dbReference>
<dbReference type="Gene3D" id="1.10.238.10">
    <property type="entry name" value="EF-hand"/>
    <property type="match status" value="1"/>
</dbReference>
<dbReference type="SUPFAM" id="SSF47473">
    <property type="entry name" value="EF-hand"/>
    <property type="match status" value="1"/>
</dbReference>
<reference evidence="4" key="1">
    <citation type="journal article" date="2020" name="Microbiol. Resour. Announc.">
        <title>Draft Genome Sequences of Thiorhodococcus mannitoliphagus and Thiorhodococcus minor, Purple Sulfur Photosynthetic Bacteria in the Gammaproteobacterial Family Chromatiaceae.</title>
        <authorList>
            <person name="Aviles F.A."/>
            <person name="Meyer T.E."/>
            <person name="Kyndt J.A."/>
        </authorList>
    </citation>
    <scope>NUCLEOTIDE SEQUENCE [LARGE SCALE GENOMIC DNA]</scope>
    <source>
        <strain evidence="4">DSM 18266</strain>
    </source>
</reference>
<evidence type="ECO:0000313" key="3">
    <source>
        <dbReference type="EMBL" id="NEX20166.1"/>
    </source>
</evidence>
<dbReference type="InterPro" id="IPR002048">
    <property type="entry name" value="EF_hand_dom"/>
</dbReference>
<dbReference type="EMBL" id="JAAIJR010000022">
    <property type="protein sequence ID" value="NEX20166.1"/>
    <property type="molecule type" value="Genomic_DNA"/>
</dbReference>
<dbReference type="GO" id="GO:0005509">
    <property type="term" value="F:calcium ion binding"/>
    <property type="evidence" value="ECO:0007669"/>
    <property type="project" value="InterPro"/>
</dbReference>
<dbReference type="AlphaFoldDB" id="A0A6P1DTZ6"/>
<evidence type="ECO:0000256" key="1">
    <source>
        <dbReference type="SAM" id="MobiDB-lite"/>
    </source>
</evidence>
<feature type="region of interest" description="Disordered" evidence="1">
    <location>
        <begin position="44"/>
        <end position="68"/>
    </location>
</feature>
<gene>
    <name evidence="3" type="ORF">G3480_07535</name>
</gene>
<organism evidence="3 4">
    <name type="scientific">Thiorhodococcus mannitoliphagus</name>
    <dbReference type="NCBI Taxonomy" id="329406"/>
    <lineage>
        <taxon>Bacteria</taxon>
        <taxon>Pseudomonadati</taxon>
        <taxon>Pseudomonadota</taxon>
        <taxon>Gammaproteobacteria</taxon>
        <taxon>Chromatiales</taxon>
        <taxon>Chromatiaceae</taxon>
        <taxon>Thiorhodococcus</taxon>
    </lineage>
</organism>
<dbReference type="InterPro" id="IPR011992">
    <property type="entry name" value="EF-hand-dom_pair"/>
</dbReference>
<proteinExistence type="predicted"/>
<reference evidence="3 4" key="2">
    <citation type="submission" date="2020-02" db="EMBL/GenBank/DDBJ databases">
        <title>Genome sequences of Thiorhodococcus mannitoliphagus and Thiorhodococcus minor, purple sulfur photosynthetic bacteria in the gammaproteobacterial family, Chromatiaceae.</title>
        <authorList>
            <person name="Aviles F.A."/>
            <person name="Meyer T.E."/>
            <person name="Kyndt J.A."/>
        </authorList>
    </citation>
    <scope>NUCLEOTIDE SEQUENCE [LARGE SCALE GENOMIC DNA]</scope>
    <source>
        <strain evidence="3 4">DSM 18266</strain>
    </source>
</reference>
<evidence type="ECO:0000313" key="4">
    <source>
        <dbReference type="Proteomes" id="UP000471640"/>
    </source>
</evidence>
<dbReference type="InterPro" id="IPR018247">
    <property type="entry name" value="EF_Hand_1_Ca_BS"/>
</dbReference>
<feature type="region of interest" description="Disordered" evidence="1">
    <location>
        <begin position="1"/>
        <end position="21"/>
    </location>
</feature>